<proteinExistence type="predicted"/>
<dbReference type="AlphaFoldDB" id="A0A841MKC3"/>
<comment type="caution">
    <text evidence="2">The sequence shown here is derived from an EMBL/GenBank/DDBJ whole genome shotgun (WGS) entry which is preliminary data.</text>
</comment>
<dbReference type="InterPro" id="IPR029052">
    <property type="entry name" value="Metallo-depent_PP-like"/>
</dbReference>
<accession>A0A841MKC3</accession>
<dbReference type="SUPFAM" id="SSF56300">
    <property type="entry name" value="Metallo-dependent phosphatases"/>
    <property type="match status" value="1"/>
</dbReference>
<evidence type="ECO:0000313" key="3">
    <source>
        <dbReference type="Proteomes" id="UP000588604"/>
    </source>
</evidence>
<dbReference type="RefSeq" id="WP_184492661.1">
    <property type="nucleotide sequence ID" value="NZ_JACIJO010000001.1"/>
</dbReference>
<dbReference type="Gene3D" id="3.60.21.10">
    <property type="match status" value="2"/>
</dbReference>
<dbReference type="Proteomes" id="UP000588604">
    <property type="component" value="Unassembled WGS sequence"/>
</dbReference>
<gene>
    <name evidence="2" type="ORF">FHS59_000311</name>
</gene>
<dbReference type="InterPro" id="IPR004843">
    <property type="entry name" value="Calcineurin-like_PHP"/>
</dbReference>
<protein>
    <submittedName>
        <fullName evidence="2">3',5'-cyclic AMP phosphodiesterase CpdA</fullName>
    </submittedName>
</protein>
<dbReference type="GO" id="GO:0016787">
    <property type="term" value="F:hydrolase activity"/>
    <property type="evidence" value="ECO:0007669"/>
    <property type="project" value="InterPro"/>
</dbReference>
<organism evidence="2 3">
    <name type="scientific">Algoriphagus iocasae</name>
    <dbReference type="NCBI Taxonomy" id="1836499"/>
    <lineage>
        <taxon>Bacteria</taxon>
        <taxon>Pseudomonadati</taxon>
        <taxon>Bacteroidota</taxon>
        <taxon>Cytophagia</taxon>
        <taxon>Cytophagales</taxon>
        <taxon>Cyclobacteriaceae</taxon>
        <taxon>Algoriphagus</taxon>
    </lineage>
</organism>
<sequence>MNKKTLFPLLFGTAFQLAFPQLAQGQDQESKIAFLSDIHLQDVYANLGSEEFKGVFNPISGKFATIRTMKSQVNSTRLFNENYFAFLSALEDLKDKGIQLVVLPGDFTDDGQPMNVLALKKILDRYSAESGMRFFLTTGNHDPVNPFGGLAGKKDFLGTDGSEQAIAGAKELFPSDQVAISDQINYWGYSEITGALKNFGFFPNEKDLFWAHPFQELDVDNYKFKKATNEATLENRVYELDNSGLFLPDVSYVVEPIDGIWLLALDGNVYTYSGSEWKGSSQGFNQAAFHKNHQLDWIRKVSAEAEKRGKILISFSHYPLVEFLEGASEEMKSLFGPQKLQLERVPTSETSKQYAKAGIRVHFAGHMHFNDTGIYKDQTTTHTMYNVQVPSLAAFPAAYKTLKTSNSSTLEIETIPLTEVDHMNEFFDLYRMEHRWLLEKKDPGIWESSILESKDYLDYTRNHLLELTKSRFIPSDWPQNLALLLQNLNQKELLEWSEMNENESEDFLQKKLKKLQISKNQTGARPNIIDDFYLLKNGDELGKKLIPESRTAFYEELMPKVNQKSYSPDQKLTREFIQFFGIFEKLYHSNPSDHFSIDLKNNTIKKIED</sequence>
<feature type="domain" description="Calcineurin-like phosphoesterase" evidence="1">
    <location>
        <begin position="31"/>
        <end position="368"/>
    </location>
</feature>
<dbReference type="EMBL" id="JACIJO010000001">
    <property type="protein sequence ID" value="MBB6324696.1"/>
    <property type="molecule type" value="Genomic_DNA"/>
</dbReference>
<evidence type="ECO:0000313" key="2">
    <source>
        <dbReference type="EMBL" id="MBB6324696.1"/>
    </source>
</evidence>
<evidence type="ECO:0000259" key="1">
    <source>
        <dbReference type="Pfam" id="PF00149"/>
    </source>
</evidence>
<reference evidence="2 3" key="1">
    <citation type="submission" date="2020-08" db="EMBL/GenBank/DDBJ databases">
        <title>Genomic Encyclopedia of Type Strains, Phase IV (KMG-IV): sequencing the most valuable type-strain genomes for metagenomic binning, comparative biology and taxonomic classification.</title>
        <authorList>
            <person name="Goeker M."/>
        </authorList>
    </citation>
    <scope>NUCLEOTIDE SEQUENCE [LARGE SCALE GENOMIC DNA]</scope>
    <source>
        <strain evidence="2 3">DSM 102044</strain>
    </source>
</reference>
<name>A0A841MKC3_9BACT</name>
<keyword evidence="3" id="KW-1185">Reference proteome</keyword>
<dbReference type="Pfam" id="PF00149">
    <property type="entry name" value="Metallophos"/>
    <property type="match status" value="1"/>
</dbReference>